<dbReference type="HAMAP" id="MF_00675">
    <property type="entry name" value="UxaC"/>
    <property type="match status" value="1"/>
</dbReference>
<dbReference type="InterPro" id="IPR032466">
    <property type="entry name" value="Metal_Hydrolase"/>
</dbReference>
<dbReference type="GO" id="GO:0008880">
    <property type="term" value="F:glucuronate isomerase activity"/>
    <property type="evidence" value="ECO:0007669"/>
    <property type="project" value="UniProtKB-UniRule"/>
</dbReference>
<dbReference type="EMBL" id="DXDU01000094">
    <property type="protein sequence ID" value="HIY26635.1"/>
    <property type="molecule type" value="Genomic_DNA"/>
</dbReference>
<dbReference type="NCBIfam" id="NF002794">
    <property type="entry name" value="PRK02925.1"/>
    <property type="match status" value="1"/>
</dbReference>
<dbReference type="Gene3D" id="3.20.20.140">
    <property type="entry name" value="Metal-dependent hydrolases"/>
    <property type="match status" value="1"/>
</dbReference>
<reference evidence="8" key="1">
    <citation type="journal article" date="2021" name="PeerJ">
        <title>Extensive microbial diversity within the chicken gut microbiome revealed by metagenomics and culture.</title>
        <authorList>
            <person name="Gilroy R."/>
            <person name="Ravi A."/>
            <person name="Getino M."/>
            <person name="Pursley I."/>
            <person name="Horton D.L."/>
            <person name="Alikhan N.F."/>
            <person name="Baker D."/>
            <person name="Gharbi K."/>
            <person name="Hall N."/>
            <person name="Watson M."/>
            <person name="Adriaenssens E.M."/>
            <person name="Foster-Nyarko E."/>
            <person name="Jarju S."/>
            <person name="Secka A."/>
            <person name="Antonio M."/>
            <person name="Oren A."/>
            <person name="Chaudhuri R.R."/>
            <person name="La Ragione R."/>
            <person name="Hildebrand F."/>
            <person name="Pallen M.J."/>
        </authorList>
    </citation>
    <scope>NUCLEOTIDE SEQUENCE</scope>
    <source>
        <strain evidence="8">1282</strain>
    </source>
</reference>
<evidence type="ECO:0000313" key="9">
    <source>
        <dbReference type="Proteomes" id="UP000823915"/>
    </source>
</evidence>
<dbReference type="GO" id="GO:0042840">
    <property type="term" value="P:D-glucuronate catabolic process"/>
    <property type="evidence" value="ECO:0007669"/>
    <property type="project" value="TreeGrafter"/>
</dbReference>
<proteinExistence type="inferred from homology"/>
<evidence type="ECO:0000256" key="5">
    <source>
        <dbReference type="ARBA" id="ARBA00020555"/>
    </source>
</evidence>
<evidence type="ECO:0000256" key="3">
    <source>
        <dbReference type="ARBA" id="ARBA00008397"/>
    </source>
</evidence>
<sequence>MRPYIHKDFLLSTPAARELYHRFGEGQPIFDFHCHLSPKEIREDQRFETITQVWLSGDHYKWRLMRANGVPEELITGDGDPYEKFLAWARTVEKSVGNPLYAWTHMELKNYFGVEELLSEKTAPAIWQACNEKLQEPGFSARGLIVQSNVKALCTTDDPVDSLEHHAALVADGSFPVQVLPAFRPETALHPEQANFRDWVGRLGQVTGKAIASLCDLEEALSQRAFYFKERGCLIADQSLQSPDFTAGTRQEAEAAFQKALSGEALSPAEQNAYQTQLLISLGRLYKKAGFVMQLHFGVLRNTNSRMFPLTGPDAGFDCVGDGVSAASMAALFDALDKTDELPPTVIYSLNACDDDKLASVLGAFQQGTFPQKMQLGAPWWFSDHKDGMVKMMKALANTGLLSGFIGMLTDSRSFLSYARHEYFRRVLCNLLGQWMEDGEIPQDYELVGPMVRDICYGNAAAYFGLGK</sequence>
<dbReference type="PANTHER" id="PTHR30068:SF4">
    <property type="entry name" value="URONATE ISOMERASE"/>
    <property type="match status" value="1"/>
</dbReference>
<evidence type="ECO:0000256" key="1">
    <source>
        <dbReference type="ARBA" id="ARBA00001165"/>
    </source>
</evidence>
<keyword evidence="6 7" id="KW-0413">Isomerase</keyword>
<gene>
    <name evidence="7 8" type="primary">uxaC</name>
    <name evidence="8" type="ORF">H9838_05590</name>
</gene>
<evidence type="ECO:0000313" key="8">
    <source>
        <dbReference type="EMBL" id="HIY26635.1"/>
    </source>
</evidence>
<comment type="caution">
    <text evidence="8">The sequence shown here is derived from an EMBL/GenBank/DDBJ whole genome shotgun (WGS) entry which is preliminary data.</text>
</comment>
<protein>
    <recommendedName>
        <fullName evidence="5 7">Uronate isomerase</fullName>
        <ecNumber evidence="4 7">5.3.1.12</ecNumber>
    </recommendedName>
    <alternativeName>
        <fullName evidence="7">Glucuronate isomerase</fullName>
    </alternativeName>
    <alternativeName>
        <fullName evidence="7">Uronic isomerase</fullName>
    </alternativeName>
</protein>
<dbReference type="AlphaFoldDB" id="A0A9D2C1D6"/>
<organism evidence="8 9">
    <name type="scientific">Candidatus Acutalibacter pullistercoris</name>
    <dbReference type="NCBI Taxonomy" id="2838418"/>
    <lineage>
        <taxon>Bacteria</taxon>
        <taxon>Bacillati</taxon>
        <taxon>Bacillota</taxon>
        <taxon>Clostridia</taxon>
        <taxon>Eubacteriales</taxon>
        <taxon>Acutalibacteraceae</taxon>
        <taxon>Acutalibacter</taxon>
    </lineage>
</organism>
<name>A0A9D2C1D6_9FIRM</name>
<evidence type="ECO:0000256" key="6">
    <source>
        <dbReference type="ARBA" id="ARBA00023235"/>
    </source>
</evidence>
<dbReference type="EC" id="5.3.1.12" evidence="4 7"/>
<evidence type="ECO:0000256" key="7">
    <source>
        <dbReference type="HAMAP-Rule" id="MF_00675"/>
    </source>
</evidence>
<evidence type="ECO:0000256" key="4">
    <source>
        <dbReference type="ARBA" id="ARBA00012546"/>
    </source>
</evidence>
<dbReference type="Gene3D" id="1.10.2020.10">
    <property type="entry name" value="uronate isomerase, domain 2, chain A"/>
    <property type="match status" value="1"/>
</dbReference>
<evidence type="ECO:0000256" key="2">
    <source>
        <dbReference type="ARBA" id="ARBA00004892"/>
    </source>
</evidence>
<comment type="catalytic activity">
    <reaction evidence="1 7">
        <text>D-glucuronate = D-fructuronate</text>
        <dbReference type="Rhea" id="RHEA:13049"/>
        <dbReference type="ChEBI" id="CHEBI:58720"/>
        <dbReference type="ChEBI" id="CHEBI:59863"/>
        <dbReference type="EC" id="5.3.1.12"/>
    </reaction>
</comment>
<comment type="catalytic activity">
    <reaction evidence="7">
        <text>aldehydo-D-galacturonate = keto-D-tagaturonate</text>
        <dbReference type="Rhea" id="RHEA:27702"/>
        <dbReference type="ChEBI" id="CHEBI:12952"/>
        <dbReference type="ChEBI" id="CHEBI:17886"/>
    </reaction>
</comment>
<accession>A0A9D2C1D6</accession>
<dbReference type="GO" id="GO:0019698">
    <property type="term" value="P:D-galacturonate catabolic process"/>
    <property type="evidence" value="ECO:0007669"/>
    <property type="project" value="TreeGrafter"/>
</dbReference>
<dbReference type="SUPFAM" id="SSF51556">
    <property type="entry name" value="Metallo-dependent hydrolases"/>
    <property type="match status" value="1"/>
</dbReference>
<comment type="pathway">
    <text evidence="2 7">Carbohydrate metabolism; pentose and glucuronate interconversion.</text>
</comment>
<dbReference type="PANTHER" id="PTHR30068">
    <property type="entry name" value="URONATE ISOMERASE"/>
    <property type="match status" value="1"/>
</dbReference>
<dbReference type="InterPro" id="IPR003766">
    <property type="entry name" value="Uronate_isomerase"/>
</dbReference>
<dbReference type="Proteomes" id="UP000823915">
    <property type="component" value="Unassembled WGS sequence"/>
</dbReference>
<dbReference type="Pfam" id="PF02614">
    <property type="entry name" value="UxaC"/>
    <property type="match status" value="1"/>
</dbReference>
<comment type="similarity">
    <text evidence="3 7">Belongs to the metallo-dependent hydrolases superfamily. Uronate isomerase family.</text>
</comment>
<reference evidence="8" key="2">
    <citation type="submission" date="2021-04" db="EMBL/GenBank/DDBJ databases">
        <authorList>
            <person name="Gilroy R."/>
        </authorList>
    </citation>
    <scope>NUCLEOTIDE SEQUENCE</scope>
    <source>
        <strain evidence="8">1282</strain>
    </source>
</reference>